<reference evidence="1 2" key="1">
    <citation type="journal article" date="2019" name="Nat. Ecol. Evol.">
        <title>Megaphylogeny resolves global patterns of mushroom evolution.</title>
        <authorList>
            <person name="Varga T."/>
            <person name="Krizsan K."/>
            <person name="Foldi C."/>
            <person name="Dima B."/>
            <person name="Sanchez-Garcia M."/>
            <person name="Sanchez-Ramirez S."/>
            <person name="Szollosi G.J."/>
            <person name="Szarkandi J.G."/>
            <person name="Papp V."/>
            <person name="Albert L."/>
            <person name="Andreopoulos W."/>
            <person name="Angelini C."/>
            <person name="Antonin V."/>
            <person name="Barry K.W."/>
            <person name="Bougher N.L."/>
            <person name="Buchanan P."/>
            <person name="Buyck B."/>
            <person name="Bense V."/>
            <person name="Catcheside P."/>
            <person name="Chovatia M."/>
            <person name="Cooper J."/>
            <person name="Damon W."/>
            <person name="Desjardin D."/>
            <person name="Finy P."/>
            <person name="Geml J."/>
            <person name="Haridas S."/>
            <person name="Hughes K."/>
            <person name="Justo A."/>
            <person name="Karasinski D."/>
            <person name="Kautmanova I."/>
            <person name="Kiss B."/>
            <person name="Kocsube S."/>
            <person name="Kotiranta H."/>
            <person name="LaButti K.M."/>
            <person name="Lechner B.E."/>
            <person name="Liimatainen K."/>
            <person name="Lipzen A."/>
            <person name="Lukacs Z."/>
            <person name="Mihaltcheva S."/>
            <person name="Morgado L.N."/>
            <person name="Niskanen T."/>
            <person name="Noordeloos M.E."/>
            <person name="Ohm R.A."/>
            <person name="Ortiz-Santana B."/>
            <person name="Ovrebo C."/>
            <person name="Racz N."/>
            <person name="Riley R."/>
            <person name="Savchenko A."/>
            <person name="Shiryaev A."/>
            <person name="Soop K."/>
            <person name="Spirin V."/>
            <person name="Szebenyi C."/>
            <person name="Tomsovsky M."/>
            <person name="Tulloss R.E."/>
            <person name="Uehling J."/>
            <person name="Grigoriev I.V."/>
            <person name="Vagvolgyi C."/>
            <person name="Papp T."/>
            <person name="Martin F.M."/>
            <person name="Miettinen O."/>
            <person name="Hibbett D.S."/>
            <person name="Nagy L.G."/>
        </authorList>
    </citation>
    <scope>NUCLEOTIDE SEQUENCE [LARGE SCALE GENOMIC DNA]</scope>
    <source>
        <strain evidence="1 2">CBS 309.79</strain>
    </source>
</reference>
<dbReference type="EMBL" id="ML178827">
    <property type="protein sequence ID" value="TFL00708.1"/>
    <property type="molecule type" value="Genomic_DNA"/>
</dbReference>
<evidence type="ECO:0000313" key="1">
    <source>
        <dbReference type="EMBL" id="TFL00708.1"/>
    </source>
</evidence>
<proteinExistence type="predicted"/>
<dbReference type="AlphaFoldDB" id="A0A5C3QHG0"/>
<dbReference type="Proteomes" id="UP000305067">
    <property type="component" value="Unassembled WGS sequence"/>
</dbReference>
<keyword evidence="2" id="KW-1185">Reference proteome</keyword>
<evidence type="ECO:0000313" key="2">
    <source>
        <dbReference type="Proteomes" id="UP000305067"/>
    </source>
</evidence>
<sequence>MPYYPHFPEPPWALERLRLNKARRMHDGNMPTFSFRTRGIKEHRQRVLTPVASASSTGAAFISILSISSMWSFQELSTGVTLSLTRSCVLYYVQRHSRRPNQAPT</sequence>
<accession>A0A5C3QHG0</accession>
<name>A0A5C3QHG0_9AGAR</name>
<gene>
    <name evidence="1" type="ORF">BDV98DRAFT_568594</name>
</gene>
<protein>
    <submittedName>
        <fullName evidence="1">Uncharacterized protein</fullName>
    </submittedName>
</protein>
<organism evidence="1 2">
    <name type="scientific">Pterulicium gracile</name>
    <dbReference type="NCBI Taxonomy" id="1884261"/>
    <lineage>
        <taxon>Eukaryota</taxon>
        <taxon>Fungi</taxon>
        <taxon>Dikarya</taxon>
        <taxon>Basidiomycota</taxon>
        <taxon>Agaricomycotina</taxon>
        <taxon>Agaricomycetes</taxon>
        <taxon>Agaricomycetidae</taxon>
        <taxon>Agaricales</taxon>
        <taxon>Pleurotineae</taxon>
        <taxon>Pterulaceae</taxon>
        <taxon>Pterulicium</taxon>
    </lineage>
</organism>